<dbReference type="CDD" id="cd00861">
    <property type="entry name" value="ProRS_anticodon_short"/>
    <property type="match status" value="1"/>
</dbReference>
<evidence type="ECO:0000256" key="2">
    <source>
        <dbReference type="ARBA" id="ARBA00011738"/>
    </source>
</evidence>
<dbReference type="PRINTS" id="PR01046">
    <property type="entry name" value="TRNASYNTHPRO"/>
</dbReference>
<dbReference type="InterPro" id="IPR050062">
    <property type="entry name" value="Pro-tRNA_synthetase"/>
</dbReference>
<dbReference type="GO" id="GO:0140096">
    <property type="term" value="F:catalytic activity, acting on a protein"/>
    <property type="evidence" value="ECO:0007669"/>
    <property type="project" value="UniProtKB-ARBA"/>
</dbReference>
<dbReference type="Pfam" id="PF00587">
    <property type="entry name" value="tRNA-synt_2b"/>
    <property type="match status" value="1"/>
</dbReference>
<evidence type="ECO:0000256" key="1">
    <source>
        <dbReference type="ARBA" id="ARBA00004496"/>
    </source>
</evidence>
<comment type="caution">
    <text evidence="14">The sequence shown here is derived from an EMBL/GenBank/DDBJ whole genome shotgun (WGS) entry which is preliminary data.</text>
</comment>
<dbReference type="Gene3D" id="3.40.50.800">
    <property type="entry name" value="Anticodon-binding domain"/>
    <property type="match status" value="1"/>
</dbReference>
<dbReference type="GO" id="GO:0004827">
    <property type="term" value="F:proline-tRNA ligase activity"/>
    <property type="evidence" value="ECO:0007669"/>
    <property type="project" value="UniProtKB-UniRule"/>
</dbReference>
<dbReference type="InterPro" id="IPR045864">
    <property type="entry name" value="aa-tRNA-synth_II/BPL/LPL"/>
</dbReference>
<name>A0A318TLJ6_9BACL</name>
<evidence type="ECO:0000256" key="11">
    <source>
        <dbReference type="ARBA" id="ARBA00047671"/>
    </source>
</evidence>
<dbReference type="InterPro" id="IPR004500">
    <property type="entry name" value="Pro-tRNA-synth_IIa_bac-type"/>
</dbReference>
<keyword evidence="15" id="KW-1185">Reference proteome</keyword>
<dbReference type="Gene3D" id="3.30.930.10">
    <property type="entry name" value="Bira Bifunctional Protein, Domain 2"/>
    <property type="match status" value="2"/>
</dbReference>
<dbReference type="InterPro" id="IPR006195">
    <property type="entry name" value="aa-tRNA-synth_II"/>
</dbReference>
<comment type="subcellular location">
    <subcellularLocation>
        <location evidence="1">Cytoplasm</location>
    </subcellularLocation>
</comment>
<evidence type="ECO:0000256" key="10">
    <source>
        <dbReference type="ARBA" id="ARBA00023146"/>
    </source>
</evidence>
<evidence type="ECO:0000256" key="6">
    <source>
        <dbReference type="ARBA" id="ARBA00022598"/>
    </source>
</evidence>
<dbReference type="SUPFAM" id="SSF55681">
    <property type="entry name" value="Class II aaRS and biotin synthetases"/>
    <property type="match status" value="1"/>
</dbReference>
<dbReference type="PANTHER" id="PTHR42753:SF2">
    <property type="entry name" value="PROLINE--TRNA LIGASE"/>
    <property type="match status" value="1"/>
</dbReference>
<reference evidence="14 15" key="1">
    <citation type="submission" date="2018-06" db="EMBL/GenBank/DDBJ databases">
        <title>Genomic Encyclopedia of Archaeal and Bacterial Type Strains, Phase II (KMG-II): from individual species to whole genera.</title>
        <authorList>
            <person name="Goeker M."/>
        </authorList>
    </citation>
    <scope>NUCLEOTIDE SEQUENCE [LARGE SCALE GENOMIC DNA]</scope>
    <source>
        <strain evidence="14 15">KACC 16626</strain>
    </source>
</reference>
<dbReference type="EMBL" id="QJTJ01000020">
    <property type="protein sequence ID" value="PYF04737.1"/>
    <property type="molecule type" value="Genomic_DNA"/>
</dbReference>
<dbReference type="Pfam" id="PF04073">
    <property type="entry name" value="tRNA_edit"/>
    <property type="match status" value="1"/>
</dbReference>
<dbReference type="GO" id="GO:0002161">
    <property type="term" value="F:aminoacyl-tRNA deacylase activity"/>
    <property type="evidence" value="ECO:0007669"/>
    <property type="project" value="InterPro"/>
</dbReference>
<evidence type="ECO:0000256" key="5">
    <source>
        <dbReference type="ARBA" id="ARBA00022490"/>
    </source>
</evidence>
<comment type="subunit">
    <text evidence="2">Homodimer.</text>
</comment>
<accession>A0A318TLJ6</accession>
<dbReference type="InterPro" id="IPR036754">
    <property type="entry name" value="YbaK/aa-tRNA-synt-asso_dom_sf"/>
</dbReference>
<dbReference type="RefSeq" id="WP_107932784.1">
    <property type="nucleotide sequence ID" value="NZ_CP085009.1"/>
</dbReference>
<evidence type="ECO:0000256" key="12">
    <source>
        <dbReference type="NCBIfam" id="TIGR00409"/>
    </source>
</evidence>
<keyword evidence="7" id="KW-0547">Nucleotide-binding</keyword>
<evidence type="ECO:0000259" key="13">
    <source>
        <dbReference type="PROSITE" id="PS50862"/>
    </source>
</evidence>
<dbReference type="InterPro" id="IPR044140">
    <property type="entry name" value="ProRS_anticodon_short"/>
</dbReference>
<dbReference type="InterPro" id="IPR036621">
    <property type="entry name" value="Anticodon-bd_dom_sf"/>
</dbReference>
<dbReference type="SUPFAM" id="SSF52954">
    <property type="entry name" value="Class II aaRS ABD-related"/>
    <property type="match status" value="1"/>
</dbReference>
<dbReference type="GO" id="GO:0005524">
    <property type="term" value="F:ATP binding"/>
    <property type="evidence" value="ECO:0007669"/>
    <property type="project" value="UniProtKB-KW"/>
</dbReference>
<evidence type="ECO:0000256" key="7">
    <source>
        <dbReference type="ARBA" id="ARBA00022741"/>
    </source>
</evidence>
<keyword evidence="9" id="KW-0648">Protein biosynthesis</keyword>
<dbReference type="Proteomes" id="UP000247416">
    <property type="component" value="Unassembled WGS sequence"/>
</dbReference>
<dbReference type="CDD" id="cd04334">
    <property type="entry name" value="ProRS-INS"/>
    <property type="match status" value="1"/>
</dbReference>
<dbReference type="SUPFAM" id="SSF55826">
    <property type="entry name" value="YbaK/ProRS associated domain"/>
    <property type="match status" value="1"/>
</dbReference>
<dbReference type="GO" id="GO:0005829">
    <property type="term" value="C:cytosol"/>
    <property type="evidence" value="ECO:0007669"/>
    <property type="project" value="TreeGrafter"/>
</dbReference>
<dbReference type="AlphaFoldDB" id="A0A318TLJ6"/>
<dbReference type="GO" id="GO:0016740">
    <property type="term" value="F:transferase activity"/>
    <property type="evidence" value="ECO:0007669"/>
    <property type="project" value="UniProtKB-ARBA"/>
</dbReference>
<evidence type="ECO:0000256" key="8">
    <source>
        <dbReference type="ARBA" id="ARBA00022840"/>
    </source>
</evidence>
<keyword evidence="6" id="KW-0436">Ligase</keyword>
<evidence type="ECO:0000256" key="9">
    <source>
        <dbReference type="ARBA" id="ARBA00022917"/>
    </source>
</evidence>
<dbReference type="InterPro" id="IPR002314">
    <property type="entry name" value="aa-tRNA-synt_IIb"/>
</dbReference>
<dbReference type="PANTHER" id="PTHR42753">
    <property type="entry name" value="MITOCHONDRIAL RIBOSOME PROTEIN L39/PROLYL-TRNA LIGASE FAMILY MEMBER"/>
    <property type="match status" value="1"/>
</dbReference>
<evidence type="ECO:0000313" key="14">
    <source>
        <dbReference type="EMBL" id="PYF04737.1"/>
    </source>
</evidence>
<evidence type="ECO:0000256" key="3">
    <source>
        <dbReference type="ARBA" id="ARBA00012831"/>
    </source>
</evidence>
<dbReference type="NCBIfam" id="TIGR00409">
    <property type="entry name" value="proS_fam_II"/>
    <property type="match status" value="1"/>
</dbReference>
<keyword evidence="8" id="KW-0067">ATP-binding</keyword>
<protein>
    <recommendedName>
        <fullName evidence="4 12">Proline--tRNA ligase</fullName>
        <ecNumber evidence="3 12">6.1.1.15</ecNumber>
    </recommendedName>
</protein>
<keyword evidence="10 14" id="KW-0030">Aminoacyl-tRNA synthetase</keyword>
<evidence type="ECO:0000256" key="4">
    <source>
        <dbReference type="ARBA" id="ARBA00019110"/>
    </source>
</evidence>
<sequence>MKQSSTLIPTLRDVPSEIEVKSHKMLLRAGFIRETTSGVYSYLPLAKRVLNKLEKMIHQEMEAIGAVEIGLPTLQLQENLEQTTNFASSRDEIFHLTNENQQNLILAPSYQEAVTMLLAEESQSYKNLPITFYQIQSKYRNEKRKTNGLLRSKEFLMKDAYSFHANEESLEASFNEIIQIYSNLFSKLGLHYEIIDANPGAANGAIAKEFIVASEAGETIVAYSDDSRFAANIEVAQVVNEFSPSELPIKPLEKFEAPNLKTIEEVCTFFNIEESNYIKSFVFKVDGDFVVVLTRGDHQVNPYKLQNVLKATSISLATEDEVQELLGCKLESVGPIKLPIDVKVIADYAIQSIRGGVAGANEEGYYYTNVSPERDFAISMYEDIRYIREGDPSPDGQGTILFKRGIEIGKICKLGVSVSEQFNASFTDENGQSQAIFMNSFHLGISRILAVMAENYQDDSGFYWPKPISPYDLHLLPVDREDEVQFNLALELYNILTFYQFEVLFDDRDEMAEDKFTDADLIGLPVRIKVGKRASEGIVEVKIRSTGDTYEWAKEELIDHLNELFRTN</sequence>
<dbReference type="Pfam" id="PF03129">
    <property type="entry name" value="HGTP_anticodon"/>
    <property type="match status" value="1"/>
</dbReference>
<dbReference type="EC" id="6.1.1.15" evidence="3 12"/>
<feature type="domain" description="Aminoacyl-transfer RNA synthetases class-II family profile" evidence="13">
    <location>
        <begin position="38"/>
        <end position="465"/>
    </location>
</feature>
<organism evidence="14 15">
    <name type="scientific">Ureibacillus chungkukjangi</name>
    <dbReference type="NCBI Taxonomy" id="1202712"/>
    <lineage>
        <taxon>Bacteria</taxon>
        <taxon>Bacillati</taxon>
        <taxon>Bacillota</taxon>
        <taxon>Bacilli</taxon>
        <taxon>Bacillales</taxon>
        <taxon>Caryophanaceae</taxon>
        <taxon>Ureibacillus</taxon>
    </lineage>
</organism>
<dbReference type="Gene3D" id="3.90.960.10">
    <property type="entry name" value="YbaK/aminoacyl-tRNA synthetase-associated domain"/>
    <property type="match status" value="1"/>
</dbReference>
<dbReference type="OrthoDB" id="9809052at2"/>
<comment type="catalytic activity">
    <reaction evidence="11">
        <text>tRNA(Pro) + L-proline + ATP = L-prolyl-tRNA(Pro) + AMP + diphosphate</text>
        <dbReference type="Rhea" id="RHEA:14305"/>
        <dbReference type="Rhea" id="RHEA-COMP:9700"/>
        <dbReference type="Rhea" id="RHEA-COMP:9702"/>
        <dbReference type="ChEBI" id="CHEBI:30616"/>
        <dbReference type="ChEBI" id="CHEBI:33019"/>
        <dbReference type="ChEBI" id="CHEBI:60039"/>
        <dbReference type="ChEBI" id="CHEBI:78442"/>
        <dbReference type="ChEBI" id="CHEBI:78532"/>
        <dbReference type="ChEBI" id="CHEBI:456215"/>
        <dbReference type="EC" id="6.1.1.15"/>
    </reaction>
</comment>
<dbReference type="InterPro" id="IPR004154">
    <property type="entry name" value="Anticodon-bd"/>
</dbReference>
<gene>
    <name evidence="14" type="ORF">BJ095_12013</name>
</gene>
<dbReference type="PROSITE" id="PS50862">
    <property type="entry name" value="AA_TRNA_LIGASE_II"/>
    <property type="match status" value="1"/>
</dbReference>
<keyword evidence="5" id="KW-0963">Cytoplasm</keyword>
<evidence type="ECO:0000313" key="15">
    <source>
        <dbReference type="Proteomes" id="UP000247416"/>
    </source>
</evidence>
<dbReference type="InterPro" id="IPR007214">
    <property type="entry name" value="YbaK/aa-tRNA-synth-assoc-dom"/>
</dbReference>
<dbReference type="GO" id="GO:0006433">
    <property type="term" value="P:prolyl-tRNA aminoacylation"/>
    <property type="evidence" value="ECO:0007669"/>
    <property type="project" value="UniProtKB-UniRule"/>
</dbReference>
<proteinExistence type="predicted"/>
<dbReference type="InterPro" id="IPR002316">
    <property type="entry name" value="Pro-tRNA-ligase_IIa"/>
</dbReference>
<dbReference type="NCBIfam" id="NF006625">
    <property type="entry name" value="PRK09194.1"/>
    <property type="match status" value="1"/>
</dbReference>